<proteinExistence type="inferred from homology"/>
<dbReference type="GO" id="GO:0016887">
    <property type="term" value="F:ATP hydrolysis activity"/>
    <property type="evidence" value="ECO:0007669"/>
    <property type="project" value="InterPro"/>
</dbReference>
<evidence type="ECO:0000256" key="9">
    <source>
        <dbReference type="ARBA" id="ARBA00022840"/>
    </source>
</evidence>
<dbReference type="SUPFAM" id="SSF52540">
    <property type="entry name" value="P-loop containing nucleoside triphosphate hydrolases"/>
    <property type="match status" value="2"/>
</dbReference>
<keyword evidence="5" id="KW-0926">Vacuole</keyword>
<dbReference type="InterPro" id="IPR011527">
    <property type="entry name" value="ABC1_TM_dom"/>
</dbReference>
<feature type="transmembrane region" description="Helical" evidence="13">
    <location>
        <begin position="133"/>
        <end position="155"/>
    </location>
</feature>
<dbReference type="PROSITE" id="PS00211">
    <property type="entry name" value="ABC_TRANSPORTER_1"/>
    <property type="match status" value="2"/>
</dbReference>
<dbReference type="Pfam" id="PF24357">
    <property type="entry name" value="TMD0_ABC"/>
    <property type="match status" value="1"/>
</dbReference>
<dbReference type="Pfam" id="PF00005">
    <property type="entry name" value="ABC_tran"/>
    <property type="match status" value="2"/>
</dbReference>
<evidence type="ECO:0000256" key="1">
    <source>
        <dbReference type="ARBA" id="ARBA00004128"/>
    </source>
</evidence>
<dbReference type="InterPro" id="IPR003439">
    <property type="entry name" value="ABC_transporter-like_ATP-bd"/>
</dbReference>
<feature type="transmembrane region" description="Helical" evidence="13">
    <location>
        <begin position="395"/>
        <end position="417"/>
    </location>
</feature>
<evidence type="ECO:0000256" key="6">
    <source>
        <dbReference type="ARBA" id="ARBA00022692"/>
    </source>
</evidence>
<keyword evidence="11 13" id="KW-1133">Transmembrane helix</keyword>
<keyword evidence="9 16" id="KW-0067">ATP-binding</keyword>
<keyword evidence="17" id="KW-1185">Reference proteome</keyword>
<comment type="subcellular location">
    <subcellularLocation>
        <location evidence="1">Vacuole membrane</location>
        <topology evidence="1">Multi-pass membrane protein</topology>
    </subcellularLocation>
</comment>
<evidence type="ECO:0000256" key="7">
    <source>
        <dbReference type="ARBA" id="ARBA00022737"/>
    </source>
</evidence>
<dbReference type="InterPro" id="IPR036640">
    <property type="entry name" value="ABC1_TM_sf"/>
</dbReference>
<dbReference type="PANTHER" id="PTHR24223:SF443">
    <property type="entry name" value="MULTIDRUG-RESISTANCE LIKE PROTEIN 1, ISOFORM I"/>
    <property type="match status" value="1"/>
</dbReference>
<keyword evidence="8" id="KW-0547">Nucleotide-binding</keyword>
<feature type="transmembrane region" description="Helical" evidence="13">
    <location>
        <begin position="972"/>
        <end position="1003"/>
    </location>
</feature>
<keyword evidence="12 13" id="KW-0472">Membrane</keyword>
<keyword evidence="10" id="KW-1278">Translocase</keyword>
<evidence type="ECO:0000256" key="4">
    <source>
        <dbReference type="ARBA" id="ARBA00022553"/>
    </source>
</evidence>
<evidence type="ECO:0000256" key="8">
    <source>
        <dbReference type="ARBA" id="ARBA00022741"/>
    </source>
</evidence>
<evidence type="ECO:0000256" key="2">
    <source>
        <dbReference type="ARBA" id="ARBA00009726"/>
    </source>
</evidence>
<feature type="transmembrane region" description="Helical" evidence="13">
    <location>
        <begin position="1054"/>
        <end position="1071"/>
    </location>
</feature>
<dbReference type="EMBL" id="WTPW01000449">
    <property type="protein sequence ID" value="KAF0510193.1"/>
    <property type="molecule type" value="Genomic_DNA"/>
</dbReference>
<dbReference type="PANTHER" id="PTHR24223">
    <property type="entry name" value="ATP-BINDING CASSETTE SUB-FAMILY C"/>
    <property type="match status" value="1"/>
</dbReference>
<feature type="transmembrane region" description="Helical" evidence="13">
    <location>
        <begin position="267"/>
        <end position="285"/>
    </location>
</feature>
<feature type="domain" description="ABC transmembrane type-1" evidence="15">
    <location>
        <begin position="940"/>
        <end position="1220"/>
    </location>
</feature>
<comment type="caution">
    <text evidence="16">The sequence shown here is derived from an EMBL/GenBank/DDBJ whole genome shotgun (WGS) entry which is preliminary data.</text>
</comment>
<keyword evidence="3" id="KW-0813">Transport</keyword>
<dbReference type="Gene3D" id="3.40.50.300">
    <property type="entry name" value="P-loop containing nucleotide triphosphate hydrolases"/>
    <property type="match status" value="2"/>
</dbReference>
<feature type="transmembrane region" description="Helical" evidence="13">
    <location>
        <begin position="167"/>
        <end position="186"/>
    </location>
</feature>
<comment type="similarity">
    <text evidence="2">Belongs to the ABC transporter superfamily. ABCC family. Conjugate transporter (TC 3.A.1.208) subfamily.</text>
</comment>
<feature type="transmembrane region" description="Helical" evidence="13">
    <location>
        <begin position="100"/>
        <end position="121"/>
    </location>
</feature>
<evidence type="ECO:0000256" key="12">
    <source>
        <dbReference type="ARBA" id="ARBA00023136"/>
    </source>
</evidence>
<dbReference type="CDD" id="cd18595">
    <property type="entry name" value="ABC_6TM_MRP1_2_3_6_D1_like"/>
    <property type="match status" value="1"/>
</dbReference>
<gene>
    <name evidence="16" type="ORF">F8M41_018451</name>
</gene>
<feature type="domain" description="ABC transmembrane type-1" evidence="15">
    <location>
        <begin position="280"/>
        <end position="566"/>
    </location>
</feature>
<feature type="domain" description="ABC transporter" evidence="14">
    <location>
        <begin position="1257"/>
        <end position="1491"/>
    </location>
</feature>
<dbReference type="Gene3D" id="1.20.1560.10">
    <property type="entry name" value="ABC transporter type 1, transmembrane domain"/>
    <property type="match status" value="2"/>
</dbReference>
<organism evidence="16 17">
    <name type="scientific">Gigaspora margarita</name>
    <dbReference type="NCBI Taxonomy" id="4874"/>
    <lineage>
        <taxon>Eukaryota</taxon>
        <taxon>Fungi</taxon>
        <taxon>Fungi incertae sedis</taxon>
        <taxon>Mucoromycota</taxon>
        <taxon>Glomeromycotina</taxon>
        <taxon>Glomeromycetes</taxon>
        <taxon>Diversisporales</taxon>
        <taxon>Gigasporaceae</taxon>
        <taxon>Gigaspora</taxon>
    </lineage>
</organism>
<dbReference type="InterPro" id="IPR017871">
    <property type="entry name" value="ABC_transporter-like_CS"/>
</dbReference>
<evidence type="ECO:0000256" key="3">
    <source>
        <dbReference type="ARBA" id="ARBA00022448"/>
    </source>
</evidence>
<dbReference type="CDD" id="cd18603">
    <property type="entry name" value="ABC_6TM_MRP1_2_3_6_D2_like"/>
    <property type="match status" value="1"/>
</dbReference>
<dbReference type="Pfam" id="PF00664">
    <property type="entry name" value="ABC_membrane"/>
    <property type="match status" value="2"/>
</dbReference>
<feature type="transmembrane region" description="Helical" evidence="13">
    <location>
        <begin position="927"/>
        <end position="952"/>
    </location>
</feature>
<feature type="transmembrane region" description="Helical" evidence="13">
    <location>
        <begin position="34"/>
        <end position="55"/>
    </location>
</feature>
<evidence type="ECO:0000259" key="14">
    <source>
        <dbReference type="PROSITE" id="PS50893"/>
    </source>
</evidence>
<feature type="transmembrane region" description="Helical" evidence="13">
    <location>
        <begin position="501"/>
        <end position="527"/>
    </location>
</feature>
<dbReference type="GO" id="GO:0000329">
    <property type="term" value="C:fungal-type vacuole membrane"/>
    <property type="evidence" value="ECO:0007669"/>
    <property type="project" value="UniProtKB-ARBA"/>
</dbReference>
<keyword evidence="7" id="KW-0677">Repeat</keyword>
<dbReference type="CDD" id="cd03244">
    <property type="entry name" value="ABCC_MRP_domain2"/>
    <property type="match status" value="1"/>
</dbReference>
<dbReference type="GO" id="GO:0005524">
    <property type="term" value="F:ATP binding"/>
    <property type="evidence" value="ECO:0007669"/>
    <property type="project" value="UniProtKB-KW"/>
</dbReference>
<dbReference type="GO" id="GO:0042592">
    <property type="term" value="P:homeostatic process"/>
    <property type="evidence" value="ECO:0007669"/>
    <property type="project" value="UniProtKB-ARBA"/>
</dbReference>
<name>A0A8H4ALF5_GIGMA</name>
<evidence type="ECO:0000256" key="5">
    <source>
        <dbReference type="ARBA" id="ARBA00022554"/>
    </source>
</evidence>
<protein>
    <submittedName>
        <fullName evidence="16">ATP-binding cassette transporter 1</fullName>
    </submittedName>
</protein>
<evidence type="ECO:0000313" key="17">
    <source>
        <dbReference type="Proteomes" id="UP000439903"/>
    </source>
</evidence>
<sequence length="1514" mass="171275">MSNEHLFCHDPDGWGPLRPNVTDPDLTLCFTEGVFIMPINILMLIFGSLEFYHLIKKSAVFPNNGLQNWHYLLERIALSFLIIFSVVILMLTLKDNEWKIVDLFVISAIVNVIAMIFTMFLQKAAYTHSHSASSVLLLYWLFYIVIESIKLRSWLKKDYIDTVPLRFYTFLFSILLALFVFVMELLPKPKAEYELIEDDPKTSPEEGANIFSRLTFYWMTPLMKLGHEKYLVLSDLWNLNAEDRSKKISADFEAAWKNQLLKKNPSLLKALIVSFGGPFAFAAFFKASQDILNFAQPQLLKQLILFVSRQDDVDKPSALWGYCIAAMMFLTAIFQTMFLHQYFHLCAVTGMRARAGLVSLIYKKALLLSNSSRQGATIGEIVNYMSVDAQKIVDLTMYLHIAWSGPLQIVLALYFLYQTMGASAFAGVAVMILMLPLNAVFATLMRKLQKEQMKNKDERIKFINELLNGIKVIKLYAWESAFLKRILNVRNNRELVTLKKLGYLAALQGFTWSATPFLVSFATFAVYVTIANQPLTAEIVFVALALFNLLQFPLSVFPTVLASVVEASVAISRVSKFLKSEELDPNAITREQYIGSDPKNGNKNGIELVSVKNGTFKWSKDSLIPTLNDINFSVKKGELVAIVGKVGSGKSSLLSALLGEMEKISGDVTIRGYTAYAPQSAWIMNATLRDNITFGLPYDPKFYDEVIEACSLKPDIEILPGGDLTEIGEKGINLSGGQKARISLARAVYARADVYLFDDPLSAVDAHVGRHIFDNVIGPNGLLRSKARVFVTNGIHFLSHTSSLIMLREGNVVEQGHYDKLMKEKKELYSLIMEYGQDGLEYSGEDVDEVQSPTTIETYEIDEVNIDSETAHSPRERRFSVRSLNRRSSHITAQISANLNKPEIERGKDALILNEDTIKGKVSWKVYVAYMSSCSFVSVIFYLFMLIMSQSAQIGMNVFLKYWSSQEDNSHVMLYLMIYCAIGLTYALMTIGQTIALWVFCAIRAARILHEQMLNSVIRSPMSFFDTTPLGRILNRFSKDQYTIDEVLPRTFSGYFRTFFIVLATIAVISFSTPPFIFVIIPLLFIYNYIQSYYLSTSRELKRLDSLTRSPIYSHFQETLGGVSTIRAYQQIQRFIAQNEFRLDENQKAYYPSVSCNRWLAVRLELIGSLVIFSASLLAVISAVTTHDIDAGLVGLSLSYALSVTQALNWAVRQFCEIETNIVSVERVKEYIDLPSEAPLVIADNRPQPAWPQNGLIEYKDYSTRYRPGLELVLRGVSFHVRPKEKIGIVGRTGAGKSSLTLSLFRLIESAGGSIIVDGMDISKIGLYDLRSRITIIPQDPILFEGTVLFNLDPFKTHNDVEIWQALQSAHLKDYIAQLDNKLHAKVLEGGDNFSQGQRQLLCLARALLRRSPIIVLDEATACVDVETDAKIQKTIRSEFNWATLLCIAHRLRTIIDYDRVLVLDRGKVAEFDTPYNLLQDKNSVFRHLCEESNEFDYLMDIASKKFRSLNENK</sequence>
<feature type="transmembrane region" description="Helical" evidence="13">
    <location>
        <begin position="319"/>
        <end position="343"/>
    </location>
</feature>
<dbReference type="FunFam" id="1.20.1560.10:FF:000001">
    <property type="entry name" value="ATP-binding cassette subfamily C member 1"/>
    <property type="match status" value="1"/>
</dbReference>
<evidence type="ECO:0000256" key="13">
    <source>
        <dbReference type="SAM" id="Phobius"/>
    </source>
</evidence>
<keyword evidence="6 13" id="KW-0812">Transmembrane</keyword>
<dbReference type="PROSITE" id="PS50893">
    <property type="entry name" value="ABC_TRANSPORTER_2"/>
    <property type="match status" value="2"/>
</dbReference>
<dbReference type="OrthoDB" id="6500128at2759"/>
<keyword evidence="4" id="KW-0597">Phosphoprotein</keyword>
<dbReference type="FunFam" id="3.40.50.300:FF:000450">
    <property type="entry name" value="ABC transporter C family member 2"/>
    <property type="match status" value="1"/>
</dbReference>
<feature type="transmembrane region" description="Helical" evidence="13">
    <location>
        <begin position="423"/>
        <end position="444"/>
    </location>
</feature>
<dbReference type="CDD" id="cd03250">
    <property type="entry name" value="ABCC_MRP_domain1"/>
    <property type="match status" value="1"/>
</dbReference>
<dbReference type="GO" id="GO:0140359">
    <property type="term" value="F:ABC-type transporter activity"/>
    <property type="evidence" value="ECO:0007669"/>
    <property type="project" value="InterPro"/>
</dbReference>
<dbReference type="SMART" id="SM00382">
    <property type="entry name" value="AAA"/>
    <property type="match status" value="2"/>
</dbReference>
<dbReference type="InterPro" id="IPR050173">
    <property type="entry name" value="ABC_transporter_C-like"/>
</dbReference>
<dbReference type="InterPro" id="IPR056227">
    <property type="entry name" value="TMD0_ABC"/>
</dbReference>
<accession>A0A8H4ALF5</accession>
<dbReference type="InterPro" id="IPR027417">
    <property type="entry name" value="P-loop_NTPase"/>
</dbReference>
<feature type="domain" description="ABC transporter" evidence="14">
    <location>
        <begin position="609"/>
        <end position="834"/>
    </location>
</feature>
<dbReference type="Proteomes" id="UP000439903">
    <property type="component" value="Unassembled WGS sequence"/>
</dbReference>
<feature type="transmembrane region" description="Helical" evidence="13">
    <location>
        <begin position="76"/>
        <end position="94"/>
    </location>
</feature>
<evidence type="ECO:0000313" key="16">
    <source>
        <dbReference type="EMBL" id="KAF0510193.1"/>
    </source>
</evidence>
<dbReference type="FunFam" id="3.40.50.300:FF:000565">
    <property type="entry name" value="ABC bile acid transporter"/>
    <property type="match status" value="1"/>
</dbReference>
<evidence type="ECO:0000256" key="10">
    <source>
        <dbReference type="ARBA" id="ARBA00022967"/>
    </source>
</evidence>
<dbReference type="InterPro" id="IPR003593">
    <property type="entry name" value="AAA+_ATPase"/>
</dbReference>
<feature type="transmembrane region" description="Helical" evidence="13">
    <location>
        <begin position="539"/>
        <end position="565"/>
    </location>
</feature>
<evidence type="ECO:0000256" key="11">
    <source>
        <dbReference type="ARBA" id="ARBA00022989"/>
    </source>
</evidence>
<reference evidence="16 17" key="1">
    <citation type="journal article" date="2019" name="Environ. Microbiol.">
        <title>At the nexus of three kingdoms: the genome of the mycorrhizal fungus Gigaspora margarita provides insights into plant, endobacterial and fungal interactions.</title>
        <authorList>
            <person name="Venice F."/>
            <person name="Ghignone S."/>
            <person name="Salvioli di Fossalunga A."/>
            <person name="Amselem J."/>
            <person name="Novero M."/>
            <person name="Xianan X."/>
            <person name="Sedzielewska Toro K."/>
            <person name="Morin E."/>
            <person name="Lipzen A."/>
            <person name="Grigoriev I.V."/>
            <person name="Henrissat B."/>
            <person name="Martin F.M."/>
            <person name="Bonfante P."/>
        </authorList>
    </citation>
    <scope>NUCLEOTIDE SEQUENCE [LARGE SCALE GENOMIC DNA]</scope>
    <source>
        <strain evidence="16 17">BEG34</strain>
    </source>
</reference>
<dbReference type="FunFam" id="1.20.1560.10:FF:000020">
    <property type="entry name" value="ABC metal ion transporter"/>
    <property type="match status" value="1"/>
</dbReference>
<dbReference type="PROSITE" id="PS50929">
    <property type="entry name" value="ABC_TM1F"/>
    <property type="match status" value="2"/>
</dbReference>
<evidence type="ECO:0000259" key="15">
    <source>
        <dbReference type="PROSITE" id="PS50929"/>
    </source>
</evidence>
<dbReference type="SUPFAM" id="SSF90123">
    <property type="entry name" value="ABC transporter transmembrane region"/>
    <property type="match status" value="2"/>
</dbReference>